<sequence length="213" mass="23280">MDGEPDGVPATYDVKKALPGLYAPRAGVMAVVEVPEQQFVMVDGHGDPNVSPAYGEAVQALYALSYAVRAVTKERLGRVHTVAPLEGLWSAEDPSAFVTRDRGAWDWTMMISQPEWVGAEILAAATARAEKKGLAALGRARFERYAEGTSVQVLHLGSYDDEGPVLARMHGEFIPQHGFVLRGRHHEVYLSDVRRTEPAKLRTILRQPVAPAP</sequence>
<dbReference type="InterPro" id="IPR011256">
    <property type="entry name" value="Reg_factor_effector_dom_sf"/>
</dbReference>
<dbReference type="Proteomes" id="UP001500432">
    <property type="component" value="Unassembled WGS sequence"/>
</dbReference>
<evidence type="ECO:0000259" key="1">
    <source>
        <dbReference type="Pfam" id="PF06445"/>
    </source>
</evidence>
<evidence type="ECO:0000313" key="2">
    <source>
        <dbReference type="EMBL" id="GAA2200458.1"/>
    </source>
</evidence>
<accession>A0ABP5NLX8</accession>
<feature type="domain" description="GyrI-like small molecule binding" evidence="1">
    <location>
        <begin position="31"/>
        <end position="205"/>
    </location>
</feature>
<dbReference type="EMBL" id="BAAAQW010000005">
    <property type="protein sequence ID" value="GAA2200458.1"/>
    <property type="molecule type" value="Genomic_DNA"/>
</dbReference>
<protein>
    <submittedName>
        <fullName evidence="2">GyrI-like domain-containing protein</fullName>
    </submittedName>
</protein>
<name>A0ABP5NLX8_9MICC</name>
<dbReference type="SUPFAM" id="SSF55136">
    <property type="entry name" value="Probable bacterial effector-binding domain"/>
    <property type="match status" value="1"/>
</dbReference>
<dbReference type="RefSeq" id="WP_344299658.1">
    <property type="nucleotide sequence ID" value="NZ_BAAAQW010000005.1"/>
</dbReference>
<comment type="caution">
    <text evidence="2">The sequence shown here is derived from an EMBL/GenBank/DDBJ whole genome shotgun (WGS) entry which is preliminary data.</text>
</comment>
<evidence type="ECO:0000313" key="3">
    <source>
        <dbReference type="Proteomes" id="UP001500432"/>
    </source>
</evidence>
<organism evidence="2 3">
    <name type="scientific">Sinomonas flava</name>
    <dbReference type="NCBI Taxonomy" id="496857"/>
    <lineage>
        <taxon>Bacteria</taxon>
        <taxon>Bacillati</taxon>
        <taxon>Actinomycetota</taxon>
        <taxon>Actinomycetes</taxon>
        <taxon>Micrococcales</taxon>
        <taxon>Micrococcaceae</taxon>
        <taxon>Sinomonas</taxon>
    </lineage>
</organism>
<dbReference type="InterPro" id="IPR029442">
    <property type="entry name" value="GyrI-like"/>
</dbReference>
<proteinExistence type="predicted"/>
<keyword evidence="3" id="KW-1185">Reference proteome</keyword>
<gene>
    <name evidence="2" type="ORF">GCM10009849_21090</name>
</gene>
<dbReference type="Pfam" id="PF06445">
    <property type="entry name" value="GyrI-like"/>
    <property type="match status" value="1"/>
</dbReference>
<reference evidence="3" key="1">
    <citation type="journal article" date="2019" name="Int. J. Syst. Evol. Microbiol.">
        <title>The Global Catalogue of Microorganisms (GCM) 10K type strain sequencing project: providing services to taxonomists for standard genome sequencing and annotation.</title>
        <authorList>
            <consortium name="The Broad Institute Genomics Platform"/>
            <consortium name="The Broad Institute Genome Sequencing Center for Infectious Disease"/>
            <person name="Wu L."/>
            <person name="Ma J."/>
        </authorList>
    </citation>
    <scope>NUCLEOTIDE SEQUENCE [LARGE SCALE GENOMIC DNA]</scope>
    <source>
        <strain evidence="3">JCM 16034</strain>
    </source>
</reference>
<dbReference type="Gene3D" id="3.20.80.10">
    <property type="entry name" value="Regulatory factor, effector binding domain"/>
    <property type="match status" value="1"/>
</dbReference>